<dbReference type="AlphaFoldDB" id="A0AAN7L9A7"/>
<keyword evidence="2" id="KW-1185">Reference proteome</keyword>
<dbReference type="Proteomes" id="UP001345219">
    <property type="component" value="Chromosome 13"/>
</dbReference>
<protein>
    <submittedName>
        <fullName evidence="1">Uncharacterized protein</fullName>
    </submittedName>
</protein>
<evidence type="ECO:0000313" key="2">
    <source>
        <dbReference type="Proteomes" id="UP001345219"/>
    </source>
</evidence>
<gene>
    <name evidence="1" type="ORF">SAY87_016856</name>
</gene>
<reference evidence="1 2" key="1">
    <citation type="journal article" date="2023" name="Hortic Res">
        <title>Pangenome of water caltrop reveals structural variations and asymmetric subgenome divergence after allopolyploidization.</title>
        <authorList>
            <person name="Zhang X."/>
            <person name="Chen Y."/>
            <person name="Wang L."/>
            <person name="Yuan Y."/>
            <person name="Fang M."/>
            <person name="Shi L."/>
            <person name="Lu R."/>
            <person name="Comes H.P."/>
            <person name="Ma Y."/>
            <person name="Chen Y."/>
            <person name="Huang G."/>
            <person name="Zhou Y."/>
            <person name="Zheng Z."/>
            <person name="Qiu Y."/>
        </authorList>
    </citation>
    <scope>NUCLEOTIDE SEQUENCE [LARGE SCALE GENOMIC DNA]</scope>
    <source>
        <tissue evidence="1">Roots</tissue>
    </source>
</reference>
<proteinExistence type="predicted"/>
<sequence>MIMLPVPYHDWVPDHVTGTVTRYRNQSQAQQQAVAVRRLEDVRLKRWGSRVGQSHQAVALQRALGTRPRTITCVGSRRLANVRGWGCIYRVTGMEAWEGMGA</sequence>
<comment type="caution">
    <text evidence="1">The sequence shown here is derived from an EMBL/GenBank/DDBJ whole genome shotgun (WGS) entry which is preliminary data.</text>
</comment>
<evidence type="ECO:0000313" key="1">
    <source>
        <dbReference type="EMBL" id="KAK4780750.1"/>
    </source>
</evidence>
<name>A0AAN7L9A7_9MYRT</name>
<dbReference type="EMBL" id="JAXIOK010000001">
    <property type="protein sequence ID" value="KAK4780750.1"/>
    <property type="molecule type" value="Genomic_DNA"/>
</dbReference>
<organism evidence="1 2">
    <name type="scientific">Trapa incisa</name>
    <dbReference type="NCBI Taxonomy" id="236973"/>
    <lineage>
        <taxon>Eukaryota</taxon>
        <taxon>Viridiplantae</taxon>
        <taxon>Streptophyta</taxon>
        <taxon>Embryophyta</taxon>
        <taxon>Tracheophyta</taxon>
        <taxon>Spermatophyta</taxon>
        <taxon>Magnoliopsida</taxon>
        <taxon>eudicotyledons</taxon>
        <taxon>Gunneridae</taxon>
        <taxon>Pentapetalae</taxon>
        <taxon>rosids</taxon>
        <taxon>malvids</taxon>
        <taxon>Myrtales</taxon>
        <taxon>Lythraceae</taxon>
        <taxon>Trapa</taxon>
    </lineage>
</organism>
<accession>A0AAN7L9A7</accession>